<feature type="compositionally biased region" description="Polar residues" evidence="5">
    <location>
        <begin position="1"/>
        <end position="11"/>
    </location>
</feature>
<dbReference type="CDD" id="cd16461">
    <property type="entry name" value="RING-H2_EL5-like"/>
    <property type="match status" value="1"/>
</dbReference>
<gene>
    <name evidence="7" type="ORF">OGAPHI_000909</name>
</gene>
<dbReference type="Pfam" id="PF13639">
    <property type="entry name" value="zf-RING_2"/>
    <property type="match status" value="1"/>
</dbReference>
<feature type="region of interest" description="Disordered" evidence="5">
    <location>
        <begin position="1"/>
        <end position="37"/>
    </location>
</feature>
<dbReference type="GeneID" id="70232877"/>
<dbReference type="PANTHER" id="PTHR45931:SF3">
    <property type="entry name" value="RING ZINC FINGER-CONTAINING PROTEIN"/>
    <property type="match status" value="1"/>
</dbReference>
<dbReference type="InterPro" id="IPR013083">
    <property type="entry name" value="Znf_RING/FYVE/PHD"/>
</dbReference>
<evidence type="ECO:0000259" key="6">
    <source>
        <dbReference type="PROSITE" id="PS50089"/>
    </source>
</evidence>
<evidence type="ECO:0000256" key="2">
    <source>
        <dbReference type="ARBA" id="ARBA00022771"/>
    </source>
</evidence>
<evidence type="ECO:0000313" key="8">
    <source>
        <dbReference type="Proteomes" id="UP000769157"/>
    </source>
</evidence>
<keyword evidence="1" id="KW-0479">Metal-binding</keyword>
<sequence length="371" mass="41325">MGQQISRTSSVEARDLPPNTTHITSLPKTSLSRSTAVSSSGKWRKLTGLLRRRRGSSFHAEPARMVSTSLLSPAQSSVDALRNASSNQVSDVESVAPAPTEPAHNDLLDSQFRTLSSLLENVTMSTLRRLINVGDSYYGERMYPEQNIEGSTDTDFASFVQGLNSGDLLQQSLGTQLDMGRTLSFFRAFRFDDSSQLGYNSTLHEFERLVPVLIVGVVGLTDPDSQSDQHRSWVIIVMAHHYSVSDPVLGSMAVFIGLLASYVASTSNITLEGHSDYSDTRVSTFRDSLYRIFRGRKLSQTVLDEHTESVFELQNTNDRCPICLVDYESGDQGRRLDCCHEFHKDCVDQWLLNDNTCPICRSRAISTEMDF</sequence>
<evidence type="ECO:0000256" key="5">
    <source>
        <dbReference type="SAM" id="MobiDB-lite"/>
    </source>
</evidence>
<reference evidence="7" key="2">
    <citation type="submission" date="2021-01" db="EMBL/GenBank/DDBJ databases">
        <authorList>
            <person name="Schikora-Tamarit M.A."/>
        </authorList>
    </citation>
    <scope>NUCLEOTIDE SEQUENCE</scope>
    <source>
        <strain evidence="7">CBS6075</strain>
    </source>
</reference>
<keyword evidence="2 4" id="KW-0863">Zinc-finger</keyword>
<dbReference type="GO" id="GO:0061630">
    <property type="term" value="F:ubiquitin protein ligase activity"/>
    <property type="evidence" value="ECO:0007669"/>
    <property type="project" value="TreeGrafter"/>
</dbReference>
<dbReference type="OrthoDB" id="3994356at2759"/>
<dbReference type="GO" id="GO:0008270">
    <property type="term" value="F:zinc ion binding"/>
    <property type="evidence" value="ECO:0007669"/>
    <property type="project" value="UniProtKB-KW"/>
</dbReference>
<evidence type="ECO:0000313" key="7">
    <source>
        <dbReference type="EMBL" id="KAH3670394.1"/>
    </source>
</evidence>
<feature type="region of interest" description="Disordered" evidence="5">
    <location>
        <begin position="85"/>
        <end position="105"/>
    </location>
</feature>
<dbReference type="SMART" id="SM00184">
    <property type="entry name" value="RING"/>
    <property type="match status" value="1"/>
</dbReference>
<keyword evidence="8" id="KW-1185">Reference proteome</keyword>
<dbReference type="SUPFAM" id="SSF57850">
    <property type="entry name" value="RING/U-box"/>
    <property type="match status" value="1"/>
</dbReference>
<comment type="caution">
    <text evidence="7">The sequence shown here is derived from an EMBL/GenBank/DDBJ whole genome shotgun (WGS) entry which is preliminary data.</text>
</comment>
<dbReference type="RefSeq" id="XP_046063819.1">
    <property type="nucleotide sequence ID" value="XM_046209056.1"/>
</dbReference>
<dbReference type="EMBL" id="JAEUBE010000087">
    <property type="protein sequence ID" value="KAH3670394.1"/>
    <property type="molecule type" value="Genomic_DNA"/>
</dbReference>
<proteinExistence type="predicted"/>
<evidence type="ECO:0000256" key="4">
    <source>
        <dbReference type="PROSITE-ProRule" id="PRU00175"/>
    </source>
</evidence>
<dbReference type="InterPro" id="IPR001841">
    <property type="entry name" value="Znf_RING"/>
</dbReference>
<dbReference type="InterPro" id="IPR051834">
    <property type="entry name" value="RING_finger_E3_ligase"/>
</dbReference>
<feature type="domain" description="RING-type" evidence="6">
    <location>
        <begin position="320"/>
        <end position="361"/>
    </location>
</feature>
<evidence type="ECO:0000256" key="1">
    <source>
        <dbReference type="ARBA" id="ARBA00022723"/>
    </source>
</evidence>
<feature type="compositionally biased region" description="Polar residues" evidence="5">
    <location>
        <begin position="18"/>
        <end position="29"/>
    </location>
</feature>
<dbReference type="PROSITE" id="PS50089">
    <property type="entry name" value="ZF_RING_2"/>
    <property type="match status" value="1"/>
</dbReference>
<dbReference type="GO" id="GO:0006511">
    <property type="term" value="P:ubiquitin-dependent protein catabolic process"/>
    <property type="evidence" value="ECO:0007669"/>
    <property type="project" value="TreeGrafter"/>
</dbReference>
<accession>A0A9P8PFQ4</accession>
<dbReference type="GO" id="GO:0005634">
    <property type="term" value="C:nucleus"/>
    <property type="evidence" value="ECO:0007669"/>
    <property type="project" value="TreeGrafter"/>
</dbReference>
<dbReference type="PANTHER" id="PTHR45931">
    <property type="entry name" value="SI:CH211-59O9.10"/>
    <property type="match status" value="1"/>
</dbReference>
<organism evidence="7 8">
    <name type="scientific">Ogataea philodendri</name>
    <dbReference type="NCBI Taxonomy" id="1378263"/>
    <lineage>
        <taxon>Eukaryota</taxon>
        <taxon>Fungi</taxon>
        <taxon>Dikarya</taxon>
        <taxon>Ascomycota</taxon>
        <taxon>Saccharomycotina</taxon>
        <taxon>Pichiomycetes</taxon>
        <taxon>Pichiales</taxon>
        <taxon>Pichiaceae</taxon>
        <taxon>Ogataea</taxon>
    </lineage>
</organism>
<dbReference type="Proteomes" id="UP000769157">
    <property type="component" value="Unassembled WGS sequence"/>
</dbReference>
<evidence type="ECO:0000256" key="3">
    <source>
        <dbReference type="ARBA" id="ARBA00022833"/>
    </source>
</evidence>
<dbReference type="Gene3D" id="3.30.40.10">
    <property type="entry name" value="Zinc/RING finger domain, C3HC4 (zinc finger)"/>
    <property type="match status" value="1"/>
</dbReference>
<reference evidence="7" key="1">
    <citation type="journal article" date="2021" name="Open Biol.">
        <title>Shared evolutionary footprints suggest mitochondrial oxidative damage underlies multiple complex I losses in fungi.</title>
        <authorList>
            <person name="Schikora-Tamarit M.A."/>
            <person name="Marcet-Houben M."/>
            <person name="Nosek J."/>
            <person name="Gabaldon T."/>
        </authorList>
    </citation>
    <scope>NUCLEOTIDE SEQUENCE</scope>
    <source>
        <strain evidence="7">CBS6075</strain>
    </source>
</reference>
<keyword evidence="3" id="KW-0862">Zinc</keyword>
<protein>
    <recommendedName>
        <fullName evidence="6">RING-type domain-containing protein</fullName>
    </recommendedName>
</protein>
<name>A0A9P8PFQ4_9ASCO</name>
<dbReference type="AlphaFoldDB" id="A0A9P8PFQ4"/>